<dbReference type="InterPro" id="IPR036770">
    <property type="entry name" value="Ankyrin_rpt-contain_sf"/>
</dbReference>
<feature type="repeat" description="ANK" evidence="3">
    <location>
        <begin position="229"/>
        <end position="261"/>
    </location>
</feature>
<organism evidence="5 6">
    <name type="scientific">Trypanosoma rangeli SC58</name>
    <dbReference type="NCBI Taxonomy" id="429131"/>
    <lineage>
        <taxon>Eukaryota</taxon>
        <taxon>Discoba</taxon>
        <taxon>Euglenozoa</taxon>
        <taxon>Kinetoplastea</taxon>
        <taxon>Metakinetoplastina</taxon>
        <taxon>Trypanosomatida</taxon>
        <taxon>Trypanosomatidae</taxon>
        <taxon>Trypanosoma</taxon>
        <taxon>Herpetosoma</taxon>
    </lineage>
</organism>
<comment type="caution">
    <text evidence="5">The sequence shown here is derived from an EMBL/GenBank/DDBJ whole genome shotgun (WGS) entry which is preliminary data.</text>
</comment>
<dbReference type="PANTHER" id="PTHR24198">
    <property type="entry name" value="ANKYRIN REPEAT AND PROTEIN KINASE DOMAIN-CONTAINING PROTEIN"/>
    <property type="match status" value="1"/>
</dbReference>
<dbReference type="PROSITE" id="PS50297">
    <property type="entry name" value="ANK_REP_REGION"/>
    <property type="match status" value="2"/>
</dbReference>
<keyword evidence="4" id="KW-0812">Transmembrane</keyword>
<protein>
    <submittedName>
        <fullName evidence="5">Uncharacterized protein</fullName>
    </submittedName>
</protein>
<feature type="transmembrane region" description="Helical" evidence="4">
    <location>
        <begin position="636"/>
        <end position="653"/>
    </location>
</feature>
<evidence type="ECO:0000256" key="1">
    <source>
        <dbReference type="ARBA" id="ARBA00022737"/>
    </source>
</evidence>
<dbReference type="Pfam" id="PF12796">
    <property type="entry name" value="Ank_2"/>
    <property type="match status" value="2"/>
</dbReference>
<proteinExistence type="predicted"/>
<dbReference type="PROSITE" id="PS50088">
    <property type="entry name" value="ANK_REPEAT"/>
    <property type="match status" value="2"/>
</dbReference>
<dbReference type="SUPFAM" id="SSF48403">
    <property type="entry name" value="Ankyrin repeat"/>
    <property type="match status" value="1"/>
</dbReference>
<accession>A0A061JBE6</accession>
<keyword evidence="6" id="KW-1185">Reference proteome</keyword>
<keyword evidence="4" id="KW-1133">Transmembrane helix</keyword>
<dbReference type="SMART" id="SM00248">
    <property type="entry name" value="ANK"/>
    <property type="match status" value="6"/>
</dbReference>
<keyword evidence="1" id="KW-0677">Repeat</keyword>
<dbReference type="PANTHER" id="PTHR24198:SF165">
    <property type="entry name" value="ANKYRIN REPEAT-CONTAINING PROTEIN-RELATED"/>
    <property type="match status" value="1"/>
</dbReference>
<dbReference type="EMBL" id="AUPL01000817">
    <property type="protein sequence ID" value="ESL11431.1"/>
    <property type="molecule type" value="Genomic_DNA"/>
</dbReference>
<dbReference type="AlphaFoldDB" id="A0A061JBE6"/>
<feature type="transmembrane region" description="Helical" evidence="4">
    <location>
        <begin position="330"/>
        <end position="350"/>
    </location>
</feature>
<name>A0A061JBE6_TRYRA</name>
<feature type="repeat" description="ANK" evidence="3">
    <location>
        <begin position="128"/>
        <end position="160"/>
    </location>
</feature>
<keyword evidence="2 3" id="KW-0040">ANK repeat</keyword>
<evidence type="ECO:0000313" key="5">
    <source>
        <dbReference type="EMBL" id="ESL11431.1"/>
    </source>
</evidence>
<dbReference type="VEuPathDB" id="TriTrypDB:TRSC58_00817"/>
<feature type="transmembrane region" description="Helical" evidence="4">
    <location>
        <begin position="356"/>
        <end position="378"/>
    </location>
</feature>
<feature type="transmembrane region" description="Helical" evidence="4">
    <location>
        <begin position="480"/>
        <end position="499"/>
    </location>
</feature>
<reference evidence="5 6" key="1">
    <citation type="submission" date="2013-07" db="EMBL/GenBank/DDBJ databases">
        <authorList>
            <person name="Stoco P.H."/>
            <person name="Wagner G."/>
            <person name="Gerber A."/>
            <person name="Zaha A."/>
            <person name="Thompson C."/>
            <person name="Bartholomeu D.C."/>
            <person name="Luckemeyer D.D."/>
            <person name="Bahia D."/>
            <person name="Loreto E."/>
            <person name="Prestes E.B."/>
            <person name="Lima F.M."/>
            <person name="Rodrigues-Luiz G."/>
            <person name="Vallejo G.A."/>
            <person name="Filho J.F."/>
            <person name="Monteiro K.M."/>
            <person name="Tyler K.M."/>
            <person name="de Almeida L.G."/>
            <person name="Ortiz M.F."/>
            <person name="Siervo M.A."/>
            <person name="de Moraes M.H."/>
            <person name="Cunha O.L."/>
            <person name="Mendonca-Neto R."/>
            <person name="Silva R."/>
            <person name="Teixeira S.M."/>
            <person name="Murta S.M."/>
            <person name="Sincero T.C."/>
            <person name="Mendes T.A."/>
            <person name="Urmenyi T.P."/>
            <person name="Silva V.G."/>
            <person name="da Rocha W.D."/>
            <person name="Andersson B."/>
            <person name="Romanha A.J."/>
            <person name="Steindel M."/>
            <person name="de Vasconcelos A.T."/>
            <person name="Grisard E.C."/>
        </authorList>
    </citation>
    <scope>NUCLEOTIDE SEQUENCE [LARGE SCALE GENOMIC DNA]</scope>
    <source>
        <strain evidence="5 6">SC58</strain>
    </source>
</reference>
<evidence type="ECO:0000256" key="3">
    <source>
        <dbReference type="PROSITE-ProRule" id="PRU00023"/>
    </source>
</evidence>
<evidence type="ECO:0000256" key="4">
    <source>
        <dbReference type="SAM" id="Phobius"/>
    </source>
</evidence>
<feature type="transmembrane region" description="Helical" evidence="4">
    <location>
        <begin position="414"/>
        <end position="432"/>
    </location>
</feature>
<dbReference type="InterPro" id="IPR002110">
    <property type="entry name" value="Ankyrin_rpt"/>
</dbReference>
<sequence>MEAVSVVDRQLGLDVYFPGCNLYYRQERPRYLPYMDGSLYRPWQSYDPILLAIEHQRRSSPANIGEACIYGSLAHVIKFWAQGQDIHKRPIEFGGDATLLMWCALRGNLGVAKFLLDQGVKLDESNRLGHTALHWAITGVQYDMTRLLLDHGADPLQKDYQGYSAFFLAVQANNLPLLLMLCEYYPLDTKERDVEDHSLLHWAAYTNSLAICQYLVEKCHVDLNACDSNGRTPLIWAAREGYAVVVEYLVSLGARTDVADVDNYTAIQYARFRNHREVVYVLTKNPVAQGDDITASVHGDSLRRSTLESGYADVRQNRRRGTMSMMLHEPIFLAISFFGFLYVLFGYLLLKLMPPLVSHVVVAFFFFRNSLWVFIFGLPVQGGKPELSHVQKLGIASSLGESARGIWLFRNRDAALLFALTAFLLLQQYAWVKMGLVPIVTYYLPDETALMRRTLERVHQPTENVLLSLFFHNKAELEQFVLLSLFCLVALSGMLCKLLSMRSTHEPPGASLDTSPVWPIMRQRAYRWLHPRILSMERHMSIPVRTFYCYERDSFLRRFDGYSILLDCPIAESNHGWFFIFVTSLACFQWLIFFWSWEQTSELLQCPKHSSFFGWVVGSLWSLLIHALPCRDEARFAVISYGPWFSWIRYVFPTAANSLGVWLLQYSFCFAVTMTWVAVRQWVAAAMGATRVELANPTAPSSEGGLVSIFPPTLSSSSPWIPPEGVTEGVAPPEEGSTVVPHAMKKGSSRCIYAEHESALLNIVAFLLGRTGRRWSGAVAVSSSNAPLFILSVLSDPDVA</sequence>
<dbReference type="OrthoDB" id="20872at2759"/>
<feature type="transmembrane region" description="Helical" evidence="4">
    <location>
        <begin position="612"/>
        <end position="629"/>
    </location>
</feature>
<evidence type="ECO:0000313" key="6">
    <source>
        <dbReference type="Proteomes" id="UP000031737"/>
    </source>
</evidence>
<feature type="transmembrane region" description="Helical" evidence="4">
    <location>
        <begin position="659"/>
        <end position="679"/>
    </location>
</feature>
<keyword evidence="4" id="KW-0472">Membrane</keyword>
<dbReference type="Gene3D" id="1.25.40.20">
    <property type="entry name" value="Ankyrin repeat-containing domain"/>
    <property type="match status" value="2"/>
</dbReference>
<feature type="transmembrane region" description="Helical" evidence="4">
    <location>
        <begin position="577"/>
        <end position="597"/>
    </location>
</feature>
<gene>
    <name evidence="5" type="ORF">TRSC58_00817</name>
</gene>
<dbReference type="Proteomes" id="UP000031737">
    <property type="component" value="Unassembled WGS sequence"/>
</dbReference>
<evidence type="ECO:0000256" key="2">
    <source>
        <dbReference type="ARBA" id="ARBA00023043"/>
    </source>
</evidence>